<evidence type="ECO:0000313" key="1">
    <source>
        <dbReference type="EMBL" id="CAD7588674.1"/>
    </source>
</evidence>
<dbReference type="AlphaFoldDB" id="A0A7R9JST7"/>
<dbReference type="EMBL" id="OE839816">
    <property type="protein sequence ID" value="CAD7588674.1"/>
    <property type="molecule type" value="Genomic_DNA"/>
</dbReference>
<organism evidence="1">
    <name type="scientific">Timema genevievae</name>
    <name type="common">Walking stick</name>
    <dbReference type="NCBI Taxonomy" id="629358"/>
    <lineage>
        <taxon>Eukaryota</taxon>
        <taxon>Metazoa</taxon>
        <taxon>Ecdysozoa</taxon>
        <taxon>Arthropoda</taxon>
        <taxon>Hexapoda</taxon>
        <taxon>Insecta</taxon>
        <taxon>Pterygota</taxon>
        <taxon>Neoptera</taxon>
        <taxon>Polyneoptera</taxon>
        <taxon>Phasmatodea</taxon>
        <taxon>Timematodea</taxon>
        <taxon>Timematoidea</taxon>
        <taxon>Timematidae</taxon>
        <taxon>Timema</taxon>
    </lineage>
</organism>
<gene>
    <name evidence="1" type="ORF">TGEB3V08_LOCUS2714</name>
</gene>
<proteinExistence type="predicted"/>
<sequence>MTNPILSLSQGTRTAFEVNRFLTEKKMEEQFPLFTAVHLAATGVVPPNAVLQCVRDAPDYTPMVRNLLVM</sequence>
<dbReference type="InterPro" id="IPR013328">
    <property type="entry name" value="6PGD_dom2"/>
</dbReference>
<name>A0A7R9JST7_TIMGE</name>
<reference evidence="1" key="1">
    <citation type="submission" date="2020-11" db="EMBL/GenBank/DDBJ databases">
        <authorList>
            <person name="Tran Van P."/>
        </authorList>
    </citation>
    <scope>NUCLEOTIDE SEQUENCE</scope>
</reference>
<protein>
    <submittedName>
        <fullName evidence="1">Uncharacterized protein</fullName>
    </submittedName>
</protein>
<accession>A0A7R9JST7</accession>
<dbReference type="Gene3D" id="1.10.1040.10">
    <property type="entry name" value="N-(1-d-carboxylethyl)-l-norvaline Dehydrogenase, domain 2"/>
    <property type="match status" value="1"/>
</dbReference>